<evidence type="ECO:0008006" key="4">
    <source>
        <dbReference type="Google" id="ProtNLM"/>
    </source>
</evidence>
<evidence type="ECO:0000313" key="2">
    <source>
        <dbReference type="EMBL" id="KAK0458860.1"/>
    </source>
</evidence>
<dbReference type="AlphaFoldDB" id="A0AA39KD01"/>
<reference evidence="2" key="1">
    <citation type="submission" date="2023-06" db="EMBL/GenBank/DDBJ databases">
        <authorList>
            <consortium name="Lawrence Berkeley National Laboratory"/>
            <person name="Ahrendt S."/>
            <person name="Sahu N."/>
            <person name="Indic B."/>
            <person name="Wong-Bajracharya J."/>
            <person name="Merenyi Z."/>
            <person name="Ke H.-M."/>
            <person name="Monk M."/>
            <person name="Kocsube S."/>
            <person name="Drula E."/>
            <person name="Lipzen A."/>
            <person name="Balint B."/>
            <person name="Henrissat B."/>
            <person name="Andreopoulos B."/>
            <person name="Martin F.M."/>
            <person name="Harder C.B."/>
            <person name="Rigling D."/>
            <person name="Ford K.L."/>
            <person name="Foster G.D."/>
            <person name="Pangilinan J."/>
            <person name="Papanicolaou A."/>
            <person name="Barry K."/>
            <person name="LaButti K."/>
            <person name="Viragh M."/>
            <person name="Koriabine M."/>
            <person name="Yan M."/>
            <person name="Riley R."/>
            <person name="Champramary S."/>
            <person name="Plett K.L."/>
            <person name="Tsai I.J."/>
            <person name="Slot J."/>
            <person name="Sipos G."/>
            <person name="Plett J."/>
            <person name="Nagy L.G."/>
            <person name="Grigoriev I.V."/>
        </authorList>
    </citation>
    <scope>NUCLEOTIDE SEQUENCE</scope>
    <source>
        <strain evidence="2">CCBAS 213</strain>
    </source>
</reference>
<evidence type="ECO:0000256" key="1">
    <source>
        <dbReference type="SAM" id="MobiDB-lite"/>
    </source>
</evidence>
<comment type="caution">
    <text evidence="2">The sequence shown here is derived from an EMBL/GenBank/DDBJ whole genome shotgun (WGS) entry which is preliminary data.</text>
</comment>
<dbReference type="GeneID" id="85360936"/>
<accession>A0AA39KD01</accession>
<keyword evidence="3" id="KW-1185">Reference proteome</keyword>
<evidence type="ECO:0000313" key="3">
    <source>
        <dbReference type="Proteomes" id="UP001175211"/>
    </source>
</evidence>
<name>A0AA39KD01_ARMTA</name>
<dbReference type="EMBL" id="JAUEPS010000016">
    <property type="protein sequence ID" value="KAK0458860.1"/>
    <property type="molecule type" value="Genomic_DNA"/>
</dbReference>
<dbReference type="Proteomes" id="UP001175211">
    <property type="component" value="Unassembled WGS sequence"/>
</dbReference>
<dbReference type="RefSeq" id="XP_060331110.1">
    <property type="nucleotide sequence ID" value="XM_060477388.1"/>
</dbReference>
<protein>
    <recommendedName>
        <fullName evidence="4">CCHC-type domain-containing protein</fullName>
    </recommendedName>
</protein>
<gene>
    <name evidence="2" type="ORF">EV420DRAFT_1642583</name>
</gene>
<sequence>MKTYGTHSLPPYSWEENTKLSRKKKKEKKAKIVVPPPTPPLGRTKPSMSLVLNFSTEDIFNTKQPGGDWTKPHLPTEVFWTTSLDPKLGKRIPSLSQYRGASRPERTNEEMDMGRLKRERRCFRCGNTGHVWKNRRCDLQKEWFVKNAEGQKSHFARQQQKESTEERCIRCGFPGHTRWDNKCPSDRSQWRSA</sequence>
<feature type="compositionally biased region" description="Basic residues" evidence="1">
    <location>
        <begin position="20"/>
        <end position="31"/>
    </location>
</feature>
<feature type="region of interest" description="Disordered" evidence="1">
    <location>
        <begin position="1"/>
        <end position="47"/>
    </location>
</feature>
<proteinExistence type="predicted"/>
<dbReference type="Gene3D" id="4.10.60.10">
    <property type="entry name" value="Zinc finger, CCHC-type"/>
    <property type="match status" value="1"/>
</dbReference>
<organism evidence="2 3">
    <name type="scientific">Armillaria tabescens</name>
    <name type="common">Ringless honey mushroom</name>
    <name type="synonym">Agaricus tabescens</name>
    <dbReference type="NCBI Taxonomy" id="1929756"/>
    <lineage>
        <taxon>Eukaryota</taxon>
        <taxon>Fungi</taxon>
        <taxon>Dikarya</taxon>
        <taxon>Basidiomycota</taxon>
        <taxon>Agaricomycotina</taxon>
        <taxon>Agaricomycetes</taxon>
        <taxon>Agaricomycetidae</taxon>
        <taxon>Agaricales</taxon>
        <taxon>Marasmiineae</taxon>
        <taxon>Physalacriaceae</taxon>
        <taxon>Desarmillaria</taxon>
    </lineage>
</organism>